<comment type="similarity">
    <text evidence="4">In the C-terminal section; belongs to the pectinesterase family.</text>
</comment>
<evidence type="ECO:0000256" key="11">
    <source>
        <dbReference type="ARBA" id="ARBA00047928"/>
    </source>
</evidence>
<keyword evidence="6" id="KW-0134">Cell wall</keyword>
<dbReference type="InterPro" id="IPR035513">
    <property type="entry name" value="Invertase/methylesterase_inhib"/>
</dbReference>
<dbReference type="PROSITE" id="PS00503">
    <property type="entry name" value="PECTINESTERASE_2"/>
    <property type="match status" value="1"/>
</dbReference>
<comment type="similarity">
    <text evidence="3">In the N-terminal section; belongs to the PMEI family.</text>
</comment>
<dbReference type="FunCoup" id="A0A7N2RCS7">
    <property type="interactions" value="115"/>
</dbReference>
<evidence type="ECO:0000259" key="16">
    <source>
        <dbReference type="SMART" id="SM00856"/>
    </source>
</evidence>
<protein>
    <recommendedName>
        <fullName evidence="5 14">Pectinesterase</fullName>
        <ecNumber evidence="5 14">3.1.1.11</ecNumber>
    </recommendedName>
</protein>
<dbReference type="GeneID" id="115969366"/>
<organism evidence="17 18">
    <name type="scientific">Quercus lobata</name>
    <name type="common">Valley oak</name>
    <dbReference type="NCBI Taxonomy" id="97700"/>
    <lineage>
        <taxon>Eukaryota</taxon>
        <taxon>Viridiplantae</taxon>
        <taxon>Streptophyta</taxon>
        <taxon>Embryophyta</taxon>
        <taxon>Tracheophyta</taxon>
        <taxon>Spermatophyta</taxon>
        <taxon>Magnoliopsida</taxon>
        <taxon>eudicotyledons</taxon>
        <taxon>Gunneridae</taxon>
        <taxon>Pentapetalae</taxon>
        <taxon>rosids</taxon>
        <taxon>fabids</taxon>
        <taxon>Fagales</taxon>
        <taxon>Fagaceae</taxon>
        <taxon>Quercus</taxon>
    </lineage>
</organism>
<keyword evidence="7 14" id="KW-0378">Hydrolase</keyword>
<dbReference type="GO" id="GO:0004857">
    <property type="term" value="F:enzyme inhibitor activity"/>
    <property type="evidence" value="ECO:0007669"/>
    <property type="project" value="InterPro"/>
</dbReference>
<evidence type="ECO:0000256" key="4">
    <source>
        <dbReference type="ARBA" id="ARBA00007786"/>
    </source>
</evidence>
<dbReference type="EnsemblPlants" id="QL11p003324:mrna">
    <property type="protein sequence ID" value="QL11p003324:mrna"/>
    <property type="gene ID" value="QL11p003324"/>
</dbReference>
<feature type="transmembrane region" description="Helical" evidence="15">
    <location>
        <begin position="25"/>
        <end position="47"/>
    </location>
</feature>
<keyword evidence="15" id="KW-0812">Transmembrane</keyword>
<dbReference type="Gene3D" id="2.160.20.10">
    <property type="entry name" value="Single-stranded right-handed beta-helix, Pectin lyase-like"/>
    <property type="match status" value="1"/>
</dbReference>
<reference evidence="17 18" key="1">
    <citation type="journal article" date="2016" name="G3 (Bethesda)">
        <title>First Draft Assembly and Annotation of the Genome of a California Endemic Oak Quercus lobata Nee (Fagaceae).</title>
        <authorList>
            <person name="Sork V.L."/>
            <person name="Fitz-Gibbon S.T."/>
            <person name="Puiu D."/>
            <person name="Crepeau M."/>
            <person name="Gugger P.F."/>
            <person name="Sherman R."/>
            <person name="Stevens K."/>
            <person name="Langley C.H."/>
            <person name="Pellegrini M."/>
            <person name="Salzberg S.L."/>
        </authorList>
    </citation>
    <scope>NUCLEOTIDE SEQUENCE [LARGE SCALE GENOMIC DNA]</scope>
    <source>
        <strain evidence="17 18">cv. SW786</strain>
    </source>
</reference>
<dbReference type="EMBL" id="LRBV02000011">
    <property type="status" value="NOT_ANNOTATED_CDS"/>
    <property type="molecule type" value="Genomic_DNA"/>
</dbReference>
<dbReference type="UniPathway" id="UPA00545">
    <property type="reaction ID" value="UER00823"/>
</dbReference>
<dbReference type="InterPro" id="IPR033131">
    <property type="entry name" value="Pectinesterase_Asp_AS"/>
</dbReference>
<dbReference type="AlphaFoldDB" id="A0A7N2RCS7"/>
<evidence type="ECO:0000256" key="1">
    <source>
        <dbReference type="ARBA" id="ARBA00004191"/>
    </source>
</evidence>
<dbReference type="OMA" id="HAEPWIK"/>
<dbReference type="FunFam" id="1.20.140.40:FF:000001">
    <property type="entry name" value="Pectinesterase"/>
    <property type="match status" value="1"/>
</dbReference>
<dbReference type="Gene3D" id="1.20.140.40">
    <property type="entry name" value="Invertase/pectin methylesterase inhibitor family protein"/>
    <property type="match status" value="1"/>
</dbReference>
<dbReference type="OrthoDB" id="2019149at2759"/>
<dbReference type="RefSeq" id="XP_030944858.1">
    <property type="nucleotide sequence ID" value="XM_031088998.1"/>
</dbReference>
<evidence type="ECO:0000256" key="15">
    <source>
        <dbReference type="SAM" id="Phobius"/>
    </source>
</evidence>
<feature type="active site" evidence="13">
    <location>
        <position position="429"/>
    </location>
</feature>
<dbReference type="SUPFAM" id="SSF101148">
    <property type="entry name" value="Plant invertase/pectin methylesterase inhibitor"/>
    <property type="match status" value="1"/>
</dbReference>
<evidence type="ECO:0000256" key="9">
    <source>
        <dbReference type="ARBA" id="ARBA00023157"/>
    </source>
</evidence>
<evidence type="ECO:0000313" key="18">
    <source>
        <dbReference type="Proteomes" id="UP000594261"/>
    </source>
</evidence>
<dbReference type="EC" id="3.1.1.11" evidence="5 14"/>
<accession>A0A7N2RCS7</accession>
<comment type="pathway">
    <text evidence="2 14">Glycan metabolism; pectin degradation; 2-dehydro-3-deoxy-D-gluconate from pectin: step 1/5.</text>
</comment>
<evidence type="ECO:0000256" key="14">
    <source>
        <dbReference type="RuleBase" id="RU000589"/>
    </source>
</evidence>
<dbReference type="Pfam" id="PF04043">
    <property type="entry name" value="PMEI"/>
    <property type="match status" value="1"/>
</dbReference>
<name>A0A7N2RCS7_QUELO</name>
<dbReference type="GO" id="GO:0045490">
    <property type="term" value="P:pectin catabolic process"/>
    <property type="evidence" value="ECO:0007669"/>
    <property type="project" value="UniProtKB-UniRule"/>
</dbReference>
<dbReference type="Pfam" id="PF01095">
    <property type="entry name" value="Pectinesterase"/>
    <property type="match status" value="1"/>
</dbReference>
<comment type="function">
    <text evidence="12">Acts in the modification of cell walls via demethylesterification of cell wall pectin.</text>
</comment>
<sequence length="591" mass="65961">MAFQDFDHISERRKAEKQRKLKKKIIIGAIFFLVIALLVAAAAFVVVTHKSWFGIGGSKPSDQPQQSQKQVSRTVKIIKMMCNSTDYRDRCENTLNKAVKANPDLSQPKDLLKSAVSAVGDEVIKAMKTSTAFKFNDPKEKAAFEDCKTLMQDAKEELDDSVSKISKNDLGKLISSTPDLNNWLSAVMSYQQTCIDGFPEGKLKSDMEKTLKAVKELTSNSLAIISEVASFLSTFKTLGFSRHLQAENESNFLEKDGLPTWMPYEDRRMLKANIDKPTPNVIVAKDGSGDHKTISEALAAMPEKHKGRYVIYVKQGEYEETVTVTKKMVNVTMYGDGSQKSIITGSKNFVDGVRTFQTATFAALGEGFIAKAMGFRNTAGPEKHQAVAARVQADRAIFLNCRFEGYQDTLYAQTHRQFYRSCVIAGTVDFIFGDAAAVLQNCMIVVRKPLDNQQNIVTAQGRVDKRETTGIVLQNCRIVPDKKLIPAKSQIRSYLGRPWKEYSRTIIMESSIEDIIHPDGWLPWEGEFALKTLSYAEYNNKGPGAKVNARVKWPGHKIIRREEATKYTAGPFLQGNWITAAGVPVHFGLFS</sequence>
<proteinExistence type="inferred from homology"/>
<evidence type="ECO:0000256" key="13">
    <source>
        <dbReference type="PROSITE-ProRule" id="PRU10040"/>
    </source>
</evidence>
<dbReference type="SMART" id="SM00856">
    <property type="entry name" value="PMEI"/>
    <property type="match status" value="1"/>
</dbReference>
<dbReference type="SUPFAM" id="SSF51126">
    <property type="entry name" value="Pectin lyase-like"/>
    <property type="match status" value="1"/>
</dbReference>
<comment type="subcellular location">
    <subcellularLocation>
        <location evidence="1">Secreted</location>
        <location evidence="1">Cell wall</location>
    </subcellularLocation>
</comment>
<dbReference type="CDD" id="cd15798">
    <property type="entry name" value="PMEI-like_3"/>
    <property type="match status" value="1"/>
</dbReference>
<dbReference type="InParanoid" id="A0A7N2RCS7"/>
<keyword evidence="18" id="KW-1185">Reference proteome</keyword>
<gene>
    <name evidence="17" type="primary">LOC115969366</name>
</gene>
<evidence type="ECO:0000256" key="2">
    <source>
        <dbReference type="ARBA" id="ARBA00005184"/>
    </source>
</evidence>
<keyword evidence="15" id="KW-0472">Membrane</keyword>
<dbReference type="InterPro" id="IPR011050">
    <property type="entry name" value="Pectin_lyase_fold/virulence"/>
</dbReference>
<dbReference type="FunFam" id="2.160.20.10:FF:000001">
    <property type="entry name" value="Pectinesterase"/>
    <property type="match status" value="1"/>
</dbReference>
<keyword evidence="6" id="KW-0964">Secreted</keyword>
<dbReference type="Proteomes" id="UP000594261">
    <property type="component" value="Chromosome 11"/>
</dbReference>
<keyword evidence="9" id="KW-1015">Disulfide bond</keyword>
<keyword evidence="10" id="KW-0325">Glycoprotein</keyword>
<dbReference type="GO" id="GO:0042545">
    <property type="term" value="P:cell wall modification"/>
    <property type="evidence" value="ECO:0007669"/>
    <property type="project" value="UniProtKB-UniRule"/>
</dbReference>
<dbReference type="Gramene" id="QL11p003324:mrna">
    <property type="protein sequence ID" value="QL11p003324:mrna"/>
    <property type="gene ID" value="QL11p003324"/>
</dbReference>
<evidence type="ECO:0000256" key="5">
    <source>
        <dbReference type="ARBA" id="ARBA00013229"/>
    </source>
</evidence>
<keyword evidence="15" id="KW-1133">Transmembrane helix</keyword>
<dbReference type="GO" id="GO:0030599">
    <property type="term" value="F:pectinesterase activity"/>
    <property type="evidence" value="ECO:0007669"/>
    <property type="project" value="UniProtKB-UniRule"/>
</dbReference>
<dbReference type="InterPro" id="IPR006501">
    <property type="entry name" value="Pectinesterase_inhib_dom"/>
</dbReference>
<dbReference type="InterPro" id="IPR000070">
    <property type="entry name" value="Pectinesterase_cat"/>
</dbReference>
<dbReference type="InterPro" id="IPR012334">
    <property type="entry name" value="Pectin_lyas_fold"/>
</dbReference>
<evidence type="ECO:0000313" key="17">
    <source>
        <dbReference type="EnsemblPlants" id="QL11p003324:mrna"/>
    </source>
</evidence>
<evidence type="ECO:0000256" key="12">
    <source>
        <dbReference type="ARBA" id="ARBA00057335"/>
    </source>
</evidence>
<dbReference type="NCBIfam" id="TIGR01614">
    <property type="entry name" value="PME_inhib"/>
    <property type="match status" value="1"/>
</dbReference>
<comment type="catalytic activity">
    <reaction evidence="11 14">
        <text>[(1-&gt;4)-alpha-D-galacturonosyl methyl ester](n) + n H2O = [(1-&gt;4)-alpha-D-galacturonosyl](n) + n methanol + n H(+)</text>
        <dbReference type="Rhea" id="RHEA:22380"/>
        <dbReference type="Rhea" id="RHEA-COMP:14570"/>
        <dbReference type="Rhea" id="RHEA-COMP:14573"/>
        <dbReference type="ChEBI" id="CHEBI:15377"/>
        <dbReference type="ChEBI" id="CHEBI:15378"/>
        <dbReference type="ChEBI" id="CHEBI:17790"/>
        <dbReference type="ChEBI" id="CHEBI:140522"/>
        <dbReference type="ChEBI" id="CHEBI:140523"/>
        <dbReference type="EC" id="3.1.1.11"/>
    </reaction>
</comment>
<dbReference type="KEGG" id="qlo:115969366"/>
<evidence type="ECO:0000256" key="10">
    <source>
        <dbReference type="ARBA" id="ARBA00023180"/>
    </source>
</evidence>
<keyword evidence="8 14" id="KW-0063">Aspartyl esterase</keyword>
<reference evidence="17" key="2">
    <citation type="submission" date="2021-01" db="UniProtKB">
        <authorList>
            <consortium name="EnsemblPlants"/>
        </authorList>
    </citation>
    <scope>IDENTIFICATION</scope>
</reference>
<evidence type="ECO:0000256" key="6">
    <source>
        <dbReference type="ARBA" id="ARBA00022512"/>
    </source>
</evidence>
<feature type="domain" description="Pectinesterase inhibitor" evidence="16">
    <location>
        <begin position="73"/>
        <end position="224"/>
    </location>
</feature>
<dbReference type="PANTHER" id="PTHR31707">
    <property type="entry name" value="PECTINESTERASE"/>
    <property type="match status" value="1"/>
</dbReference>
<evidence type="ECO:0000256" key="3">
    <source>
        <dbReference type="ARBA" id="ARBA00006027"/>
    </source>
</evidence>
<evidence type="ECO:0000256" key="7">
    <source>
        <dbReference type="ARBA" id="ARBA00022801"/>
    </source>
</evidence>
<evidence type="ECO:0000256" key="8">
    <source>
        <dbReference type="ARBA" id="ARBA00023085"/>
    </source>
</evidence>